<gene>
    <name evidence="9" type="primary">ygaZ</name>
    <name evidence="9" type="ORF">NCTC13294_00120</name>
</gene>
<sequence>MRGFLIDWRPLVNPLSLTPRVEFIRGIRESGPLLIGLLPFALILGMQGGQKGMSWLEMLLMTGMNFAGGSEFAAVNAWVHPLPIALIAGMTLMINSRHILMGAALAPYLRHLPMKKILPALFFMCDESWAMGMAEARKRRALGLSAAFNLPYYAGVCFILYTTWISFAACGAALGPKLGDVAAWGFGMAFPAVFLVLIRGMWRGVRPALPWLVSLIVAAVVYRVFGGAWYVPAGAVAGLTTAWLMGAEAEAA</sequence>
<dbReference type="GO" id="GO:1903785">
    <property type="term" value="P:L-valine transmembrane transport"/>
    <property type="evidence" value="ECO:0007669"/>
    <property type="project" value="TreeGrafter"/>
</dbReference>
<evidence type="ECO:0000256" key="2">
    <source>
        <dbReference type="ARBA" id="ARBA00010735"/>
    </source>
</evidence>
<dbReference type="RefSeq" id="WP_218565515.1">
    <property type="nucleotide sequence ID" value="NZ_JBHLZC010000001.1"/>
</dbReference>
<dbReference type="InterPro" id="IPR011606">
    <property type="entry name" value="Brnchd-chn_aa_trnsp_permease"/>
</dbReference>
<evidence type="ECO:0000313" key="10">
    <source>
        <dbReference type="Proteomes" id="UP000254572"/>
    </source>
</evidence>
<name>A0A381DX30_9GAMM</name>
<dbReference type="Proteomes" id="UP000254572">
    <property type="component" value="Unassembled WGS sequence"/>
</dbReference>
<keyword evidence="6 8" id="KW-1133">Transmembrane helix</keyword>
<evidence type="ECO:0000256" key="6">
    <source>
        <dbReference type="ARBA" id="ARBA00022989"/>
    </source>
</evidence>
<accession>A0A381DX30</accession>
<dbReference type="EMBL" id="UFUW01000001">
    <property type="protein sequence ID" value="SUX17741.1"/>
    <property type="molecule type" value="Genomic_DNA"/>
</dbReference>
<evidence type="ECO:0000256" key="3">
    <source>
        <dbReference type="ARBA" id="ARBA00022448"/>
    </source>
</evidence>
<dbReference type="GO" id="GO:0005886">
    <property type="term" value="C:plasma membrane"/>
    <property type="evidence" value="ECO:0007669"/>
    <property type="project" value="UniProtKB-SubCell"/>
</dbReference>
<comment type="similarity">
    <text evidence="2">Belongs to the AzlC family.</text>
</comment>
<keyword evidence="10" id="KW-1185">Reference proteome</keyword>
<comment type="subcellular location">
    <subcellularLocation>
        <location evidence="1">Cell membrane</location>
        <topology evidence="1">Multi-pass membrane protein</topology>
    </subcellularLocation>
</comment>
<evidence type="ECO:0000256" key="5">
    <source>
        <dbReference type="ARBA" id="ARBA00022692"/>
    </source>
</evidence>
<protein>
    <submittedName>
        <fullName evidence="9">Inner membrane protein YgaZ</fullName>
    </submittedName>
</protein>
<feature type="transmembrane region" description="Helical" evidence="8">
    <location>
        <begin position="30"/>
        <end position="46"/>
    </location>
</feature>
<evidence type="ECO:0000256" key="1">
    <source>
        <dbReference type="ARBA" id="ARBA00004651"/>
    </source>
</evidence>
<dbReference type="Pfam" id="PF03591">
    <property type="entry name" value="AzlC"/>
    <property type="match status" value="1"/>
</dbReference>
<organism evidence="9 10">
    <name type="scientific">Cardiobacterium valvarum</name>
    <dbReference type="NCBI Taxonomy" id="194702"/>
    <lineage>
        <taxon>Bacteria</taxon>
        <taxon>Pseudomonadati</taxon>
        <taxon>Pseudomonadota</taxon>
        <taxon>Gammaproteobacteria</taxon>
        <taxon>Cardiobacteriales</taxon>
        <taxon>Cardiobacteriaceae</taxon>
        <taxon>Cardiobacterium</taxon>
    </lineage>
</organism>
<evidence type="ECO:0000256" key="4">
    <source>
        <dbReference type="ARBA" id="ARBA00022475"/>
    </source>
</evidence>
<keyword evidence="4" id="KW-1003">Cell membrane</keyword>
<keyword evidence="7 8" id="KW-0472">Membrane</keyword>
<feature type="transmembrane region" description="Helical" evidence="8">
    <location>
        <begin position="209"/>
        <end position="231"/>
    </location>
</feature>
<keyword evidence="5 8" id="KW-0812">Transmembrane</keyword>
<evidence type="ECO:0000256" key="8">
    <source>
        <dbReference type="SAM" id="Phobius"/>
    </source>
</evidence>
<proteinExistence type="inferred from homology"/>
<evidence type="ECO:0000256" key="7">
    <source>
        <dbReference type="ARBA" id="ARBA00023136"/>
    </source>
</evidence>
<dbReference type="AlphaFoldDB" id="A0A381DX30"/>
<dbReference type="PANTHER" id="PTHR34979">
    <property type="entry name" value="INNER MEMBRANE PROTEIN YGAZ"/>
    <property type="match status" value="1"/>
</dbReference>
<dbReference type="PANTHER" id="PTHR34979:SF1">
    <property type="entry name" value="INNER MEMBRANE PROTEIN YGAZ"/>
    <property type="match status" value="1"/>
</dbReference>
<evidence type="ECO:0000313" key="9">
    <source>
        <dbReference type="EMBL" id="SUX17741.1"/>
    </source>
</evidence>
<feature type="transmembrane region" description="Helical" evidence="8">
    <location>
        <begin position="181"/>
        <end position="202"/>
    </location>
</feature>
<feature type="transmembrane region" description="Helical" evidence="8">
    <location>
        <begin position="141"/>
        <end position="161"/>
    </location>
</feature>
<keyword evidence="3" id="KW-0813">Transport</keyword>
<reference evidence="9 10" key="1">
    <citation type="submission" date="2018-06" db="EMBL/GenBank/DDBJ databases">
        <authorList>
            <consortium name="Pathogen Informatics"/>
            <person name="Doyle S."/>
        </authorList>
    </citation>
    <scope>NUCLEOTIDE SEQUENCE [LARGE SCALE GENOMIC DNA]</scope>
    <source>
        <strain evidence="9 10">NCTC13294</strain>
    </source>
</reference>